<accession>A0A2Z2NZZ5</accession>
<evidence type="ECO:0000313" key="10">
    <source>
        <dbReference type="EMBL" id="ASJ72704.1"/>
    </source>
</evidence>
<dbReference type="PROSITE" id="PS50887">
    <property type="entry name" value="GGDEF"/>
    <property type="match status" value="1"/>
</dbReference>
<dbReference type="InterPro" id="IPR029787">
    <property type="entry name" value="Nucleotide_cyclase"/>
</dbReference>
<keyword evidence="3" id="KW-1003">Cell membrane</keyword>
<dbReference type="CDD" id="cd01949">
    <property type="entry name" value="GGDEF"/>
    <property type="match status" value="1"/>
</dbReference>
<reference evidence="10 11" key="1">
    <citation type="submission" date="2016-12" db="EMBL/GenBank/DDBJ databases">
        <authorList>
            <person name="Song W.-J."/>
            <person name="Kurnit D.M."/>
        </authorList>
    </citation>
    <scope>NUCLEOTIDE SEQUENCE [LARGE SCALE GENOMIC DNA]</scope>
    <source>
        <strain evidence="10 11">IMCC3135</strain>
    </source>
</reference>
<dbReference type="RefSeq" id="WP_088917997.1">
    <property type="nucleotide sequence ID" value="NZ_CP018632.1"/>
</dbReference>
<keyword evidence="4 8" id="KW-0812">Transmembrane</keyword>
<dbReference type="GO" id="GO:0052621">
    <property type="term" value="F:diguanylate cyclase activity"/>
    <property type="evidence" value="ECO:0007669"/>
    <property type="project" value="UniProtKB-EC"/>
</dbReference>
<protein>
    <recommendedName>
        <fullName evidence="2">diguanylate cyclase</fullName>
        <ecNumber evidence="2">2.7.7.65</ecNumber>
    </recommendedName>
</protein>
<evidence type="ECO:0000256" key="7">
    <source>
        <dbReference type="ARBA" id="ARBA00034247"/>
    </source>
</evidence>
<dbReference type="Gene3D" id="3.30.70.270">
    <property type="match status" value="1"/>
</dbReference>
<dbReference type="NCBIfam" id="TIGR00254">
    <property type="entry name" value="GGDEF"/>
    <property type="match status" value="1"/>
</dbReference>
<comment type="subcellular location">
    <subcellularLocation>
        <location evidence="1">Cell membrane</location>
        <topology evidence="1">Multi-pass membrane protein</topology>
    </subcellularLocation>
</comment>
<dbReference type="PANTHER" id="PTHR45138:SF9">
    <property type="entry name" value="DIGUANYLATE CYCLASE DGCM-RELATED"/>
    <property type="match status" value="1"/>
</dbReference>
<dbReference type="CDD" id="cd18773">
    <property type="entry name" value="PDC1_HK_sensor"/>
    <property type="match status" value="1"/>
</dbReference>
<dbReference type="Gene3D" id="3.30.450.20">
    <property type="entry name" value="PAS domain"/>
    <property type="match status" value="2"/>
</dbReference>
<proteinExistence type="predicted"/>
<dbReference type="AlphaFoldDB" id="A0A2Z2NZZ5"/>
<keyword evidence="10" id="KW-0378">Hydrolase</keyword>
<evidence type="ECO:0000256" key="8">
    <source>
        <dbReference type="SAM" id="Phobius"/>
    </source>
</evidence>
<dbReference type="SUPFAM" id="SSF55073">
    <property type="entry name" value="Nucleotide cyclase"/>
    <property type="match status" value="1"/>
</dbReference>
<gene>
    <name evidence="10" type="primary">pdeB_1</name>
    <name evidence="10" type="ORF">IMCC3135_13080</name>
</gene>
<dbReference type="InterPro" id="IPR050469">
    <property type="entry name" value="Diguanylate_Cyclase"/>
</dbReference>
<keyword evidence="11" id="KW-1185">Reference proteome</keyword>
<keyword evidence="5 8" id="KW-1133">Transmembrane helix</keyword>
<evidence type="ECO:0000256" key="4">
    <source>
        <dbReference type="ARBA" id="ARBA00022692"/>
    </source>
</evidence>
<evidence type="ECO:0000256" key="5">
    <source>
        <dbReference type="ARBA" id="ARBA00022989"/>
    </source>
</evidence>
<dbReference type="InterPro" id="IPR043128">
    <property type="entry name" value="Rev_trsase/Diguanyl_cyclase"/>
</dbReference>
<dbReference type="EC" id="2.7.7.65" evidence="2"/>
<dbReference type="InterPro" id="IPR033479">
    <property type="entry name" value="dCache_1"/>
</dbReference>
<dbReference type="Proteomes" id="UP000250079">
    <property type="component" value="Chromosome"/>
</dbReference>
<evidence type="ECO:0000313" key="11">
    <source>
        <dbReference type="Proteomes" id="UP000250079"/>
    </source>
</evidence>
<evidence type="ECO:0000256" key="3">
    <source>
        <dbReference type="ARBA" id="ARBA00022475"/>
    </source>
</evidence>
<keyword evidence="6 8" id="KW-0472">Membrane</keyword>
<dbReference type="OrthoDB" id="5496380at2"/>
<dbReference type="PANTHER" id="PTHR45138">
    <property type="entry name" value="REGULATORY COMPONENTS OF SENSORY TRANSDUCTION SYSTEM"/>
    <property type="match status" value="1"/>
</dbReference>
<dbReference type="Pfam" id="PF00990">
    <property type="entry name" value="GGDEF"/>
    <property type="match status" value="1"/>
</dbReference>
<name>A0A2Z2NZZ5_9GAMM</name>
<dbReference type="GO" id="GO:0016787">
    <property type="term" value="F:hydrolase activity"/>
    <property type="evidence" value="ECO:0007669"/>
    <property type="project" value="UniProtKB-KW"/>
</dbReference>
<dbReference type="GO" id="GO:0005886">
    <property type="term" value="C:plasma membrane"/>
    <property type="evidence" value="ECO:0007669"/>
    <property type="project" value="UniProtKB-SubCell"/>
</dbReference>
<evidence type="ECO:0000256" key="2">
    <source>
        <dbReference type="ARBA" id="ARBA00012528"/>
    </source>
</evidence>
<evidence type="ECO:0000256" key="1">
    <source>
        <dbReference type="ARBA" id="ARBA00004651"/>
    </source>
</evidence>
<evidence type="ECO:0000259" key="9">
    <source>
        <dbReference type="PROSITE" id="PS50887"/>
    </source>
</evidence>
<evidence type="ECO:0000256" key="6">
    <source>
        <dbReference type="ARBA" id="ARBA00023136"/>
    </source>
</evidence>
<feature type="transmembrane region" description="Helical" evidence="8">
    <location>
        <begin position="373"/>
        <end position="397"/>
    </location>
</feature>
<organism evidence="10 11">
    <name type="scientific">Granulosicoccus antarcticus IMCC3135</name>
    <dbReference type="NCBI Taxonomy" id="1192854"/>
    <lineage>
        <taxon>Bacteria</taxon>
        <taxon>Pseudomonadati</taxon>
        <taxon>Pseudomonadota</taxon>
        <taxon>Gammaproteobacteria</taxon>
        <taxon>Chromatiales</taxon>
        <taxon>Granulosicoccaceae</taxon>
        <taxon>Granulosicoccus</taxon>
    </lineage>
</organism>
<comment type="catalytic activity">
    <reaction evidence="7">
        <text>2 GTP = 3',3'-c-di-GMP + 2 diphosphate</text>
        <dbReference type="Rhea" id="RHEA:24898"/>
        <dbReference type="ChEBI" id="CHEBI:33019"/>
        <dbReference type="ChEBI" id="CHEBI:37565"/>
        <dbReference type="ChEBI" id="CHEBI:58805"/>
        <dbReference type="EC" id="2.7.7.65"/>
    </reaction>
</comment>
<dbReference type="Pfam" id="PF02743">
    <property type="entry name" value="dCache_1"/>
    <property type="match status" value="1"/>
</dbReference>
<dbReference type="SMART" id="SM00267">
    <property type="entry name" value="GGDEF"/>
    <property type="match status" value="1"/>
</dbReference>
<feature type="domain" description="GGDEF" evidence="9">
    <location>
        <begin position="435"/>
        <end position="567"/>
    </location>
</feature>
<dbReference type="KEGG" id="gai:IMCC3135_13080"/>
<dbReference type="InterPro" id="IPR000160">
    <property type="entry name" value="GGDEF_dom"/>
</dbReference>
<sequence length="588" mass="65138">MAFFLLEGGCNFSLLMQMTPNSLRLTLVTIVVTLQLTSLGVVSVMSGNQLEQQQQLETSAALKMHADEVVEKTRLFLVPALSQLTVASQLIADGVLDPHNDQLLATFFRSQLRSNHWLKGMYLGRENGSLIRVARFESSAKSGSQFNRNVMITKSILVQGENRQVIYEQRDEETGDIRQWDNSEERSDPRQQEWYSAAHSGKNLVWSNAFSFYANGKPTVSASVAVTTRDGLEAGVLSVAVDLHDLTAFIDNTRSGSNLSAVMLDANGRIIAHSAGQNQPGPIGFSDIDSLFRDSSNTALFELYSRTHEQRLGKKDGEDTFVEHVNLAKEKQLGMARSVNLFNGAINWSLLITQPDYHSLSSSGNILDSGMRLAMLIIATPGILALLFVVIVTGPVYRLHRQATVDQLTRAFNRDEFETRVRTKLAQAHNLPADQRQIVVALDLDGFKIINDSFGHSAGDVILKTVVKRLQANLQPKDIVGRVGGDEFAFTCVLDKNIDATLYLEQLRLKIVSDPVPTTSGRHSFGMTMGFTEIRPEDDLYTLLKRADHALVSGKATRKNCTYSSGEHLPRAQKTPDFIIERKEVVSV</sequence>
<dbReference type="EMBL" id="CP018632">
    <property type="protein sequence ID" value="ASJ72704.1"/>
    <property type="molecule type" value="Genomic_DNA"/>
</dbReference>